<protein>
    <submittedName>
        <fullName evidence="3">8342_t:CDS:1</fullName>
    </submittedName>
</protein>
<dbReference type="OrthoDB" id="2421077at2759"/>
<feature type="region of interest" description="Disordered" evidence="1">
    <location>
        <begin position="430"/>
        <end position="465"/>
    </location>
</feature>
<evidence type="ECO:0000256" key="1">
    <source>
        <dbReference type="SAM" id="MobiDB-lite"/>
    </source>
</evidence>
<organism evidence="3 4">
    <name type="scientific">Paraglomus occultum</name>
    <dbReference type="NCBI Taxonomy" id="144539"/>
    <lineage>
        <taxon>Eukaryota</taxon>
        <taxon>Fungi</taxon>
        <taxon>Fungi incertae sedis</taxon>
        <taxon>Mucoromycota</taxon>
        <taxon>Glomeromycotina</taxon>
        <taxon>Glomeromycetes</taxon>
        <taxon>Paraglomerales</taxon>
        <taxon>Paraglomeraceae</taxon>
        <taxon>Paraglomus</taxon>
    </lineage>
</organism>
<feature type="transmembrane region" description="Helical" evidence="2">
    <location>
        <begin position="233"/>
        <end position="254"/>
    </location>
</feature>
<keyword evidence="4" id="KW-1185">Reference proteome</keyword>
<dbReference type="EMBL" id="CAJVPJ010000180">
    <property type="protein sequence ID" value="CAG8491416.1"/>
    <property type="molecule type" value="Genomic_DNA"/>
</dbReference>
<keyword evidence="2" id="KW-1133">Transmembrane helix</keyword>
<sequence>MIIIIALFIGYTVYLIINICNDVPILRIESRADNSLRLPTIIFEFDYKVLLECSFSYNNDNATDAQNCLKYISQPTYDSSSKKYKGSFNPSPDLVLEGQDQPHGMSLLGIGYGVIDPAFNNSKLNMIEASIKYTDNSYDQLIRTIKNSDAEFYNSLVVSSAYVLFYGQVYVMSYTQNERHIMKKNSLSAFGIQSGTLRVPYITAELDNGPMPNIFNGGLMVIKPQTFAVKVEVLGAIGLLGGIWSIAAGLYAFLLGRDTIRPWGCVQYYCCCFIRPTRSKLYKSFPVVPFQSSKESPEAESTFQSEETTDWQKRVEALELFIQEYIVDTEYLNGLDKSECPGRVSAWLSRFELKKNRLNKASGGVNGNVINGISTQRMSETPTQFEYYSKSLPIPPSSIAEVYSESLRPDSYYSSQPDTYASGLPVRQAFQDQSQPVQEGYADDNDTRSSQLLYTTTQFYTDQER</sequence>
<accession>A0A9N8WJ86</accession>
<dbReference type="Proteomes" id="UP000789572">
    <property type="component" value="Unassembled WGS sequence"/>
</dbReference>
<feature type="compositionally biased region" description="Polar residues" evidence="1">
    <location>
        <begin position="448"/>
        <end position="465"/>
    </location>
</feature>
<gene>
    <name evidence="3" type="ORF">POCULU_LOCUS2095</name>
</gene>
<evidence type="ECO:0000313" key="3">
    <source>
        <dbReference type="EMBL" id="CAG8491416.1"/>
    </source>
</evidence>
<reference evidence="3" key="1">
    <citation type="submission" date="2021-06" db="EMBL/GenBank/DDBJ databases">
        <authorList>
            <person name="Kallberg Y."/>
            <person name="Tangrot J."/>
            <person name="Rosling A."/>
        </authorList>
    </citation>
    <scope>NUCLEOTIDE SEQUENCE</scope>
    <source>
        <strain evidence="3">IA702</strain>
    </source>
</reference>
<keyword evidence="2" id="KW-0812">Transmembrane</keyword>
<name>A0A9N8WJ86_9GLOM</name>
<evidence type="ECO:0000256" key="2">
    <source>
        <dbReference type="SAM" id="Phobius"/>
    </source>
</evidence>
<evidence type="ECO:0000313" key="4">
    <source>
        <dbReference type="Proteomes" id="UP000789572"/>
    </source>
</evidence>
<dbReference type="AlphaFoldDB" id="A0A9N8WJ86"/>
<comment type="caution">
    <text evidence="3">The sequence shown here is derived from an EMBL/GenBank/DDBJ whole genome shotgun (WGS) entry which is preliminary data.</text>
</comment>
<proteinExistence type="predicted"/>
<keyword evidence="2" id="KW-0472">Membrane</keyword>